<evidence type="ECO:0000256" key="3">
    <source>
        <dbReference type="ARBA" id="ARBA00022963"/>
    </source>
</evidence>
<dbReference type="Gene3D" id="2.60.40.150">
    <property type="entry name" value="C2 domain"/>
    <property type="match status" value="1"/>
</dbReference>
<sequence length="633" mass="70966">MSLDVAAEKLTKDGLIRYLMSDENAPVFLDRLDFYMDMDQPMAHYYINSSHNTYLSGRQFGGRSSVEMYRQVLLAGCRCVELDCWDGRGDDEEPIITHGKAMSRRLRSVQWDAMMLQDVIYALRDTAFVTSDYPVVLSFENHCCKAQQYKMAKYCNDILGDLLLKEPLPDSQLEPGVPLPSPNSLKRKILIKNKRLKPDVEKRELELFLQGQFIIEDEEKEDASAPVLAKKDDAPEVVDIPVVGDGVEAPVQTHHTGSTTNVHPWLSSMVNYAQPIKFQGFDEAEQKNIHHNMSSFAETAGLGYLKSQAIEFVNYNKRQMSRIYPKGTRADSSNYMPQVFWNAGCQMVSLNFQTSDLPMQLNQGKFEYNGNCGYLLKPDFMRRADRSFDPFAESPVDGVIAAQCSVQVIAGQFLSDKKVGTYVEVDMYGLPTDTIRKEFRTRLVPANGLNPVYNEEPFLFRKVVLPDLAVLRFGVYDDNSRLLGQRILPLDGLQAGYRHISLRTEANFPMSLPMLFCNIELKIYVPDGFEEVFGSIPGSTVYSCAPGHDKRSGVFSHVSVSDFMAALSDPRAFLSAQEKRAQQMKAMGIEETDISTKDIVGGEDGDNKKSKVGGKPNQPGASQEPKKGEVSSV</sequence>
<dbReference type="SMART" id="SM00149">
    <property type="entry name" value="PLCYc"/>
    <property type="match status" value="1"/>
</dbReference>
<evidence type="ECO:0000256" key="1">
    <source>
        <dbReference type="ARBA" id="ARBA00012368"/>
    </source>
</evidence>
<dbReference type="SUPFAM" id="SSF51695">
    <property type="entry name" value="PLC-like phosphodiesterases"/>
    <property type="match status" value="1"/>
</dbReference>
<dbReference type="GO" id="GO:0016042">
    <property type="term" value="P:lipid catabolic process"/>
    <property type="evidence" value="ECO:0007669"/>
    <property type="project" value="UniProtKB-KW"/>
</dbReference>
<evidence type="ECO:0000259" key="9">
    <source>
        <dbReference type="PROSITE" id="PS50008"/>
    </source>
</evidence>
<dbReference type="GO" id="GO:0048015">
    <property type="term" value="P:phosphatidylinositol-mediated signaling"/>
    <property type="evidence" value="ECO:0007669"/>
    <property type="project" value="TreeGrafter"/>
</dbReference>
<organism evidence="10">
    <name type="scientific">Timema shepardi</name>
    <name type="common">Walking stick</name>
    <dbReference type="NCBI Taxonomy" id="629360"/>
    <lineage>
        <taxon>Eukaryota</taxon>
        <taxon>Metazoa</taxon>
        <taxon>Ecdysozoa</taxon>
        <taxon>Arthropoda</taxon>
        <taxon>Hexapoda</taxon>
        <taxon>Insecta</taxon>
        <taxon>Pterygota</taxon>
        <taxon>Neoptera</taxon>
        <taxon>Polyneoptera</taxon>
        <taxon>Phasmatodea</taxon>
        <taxon>Timematodea</taxon>
        <taxon>Timematoidea</taxon>
        <taxon>Timematidae</taxon>
        <taxon>Timema</taxon>
    </lineage>
</organism>
<protein>
    <recommendedName>
        <fullName evidence="1 6">Phosphoinositide phospholipase C</fullName>
        <ecNumber evidence="1 6">3.1.4.11</ecNumber>
    </recommendedName>
</protein>
<dbReference type="InterPro" id="IPR001192">
    <property type="entry name" value="PI-PLC_fam"/>
</dbReference>
<dbReference type="CDD" id="cd00275">
    <property type="entry name" value="C2_PLC_like"/>
    <property type="match status" value="1"/>
</dbReference>
<evidence type="ECO:0000256" key="4">
    <source>
        <dbReference type="ARBA" id="ARBA00023098"/>
    </source>
</evidence>
<dbReference type="GO" id="GO:0046488">
    <property type="term" value="P:phosphatidylinositol metabolic process"/>
    <property type="evidence" value="ECO:0007669"/>
    <property type="project" value="TreeGrafter"/>
</dbReference>
<feature type="compositionally biased region" description="Basic and acidic residues" evidence="7">
    <location>
        <begin position="624"/>
        <end position="633"/>
    </location>
</feature>
<dbReference type="Gene3D" id="3.20.20.190">
    <property type="entry name" value="Phosphatidylinositol (PI) phosphodiesterase"/>
    <property type="match status" value="1"/>
</dbReference>
<evidence type="ECO:0000256" key="7">
    <source>
        <dbReference type="SAM" id="MobiDB-lite"/>
    </source>
</evidence>
<dbReference type="PROSITE" id="PS50008">
    <property type="entry name" value="PIPLC_Y_DOMAIN"/>
    <property type="match status" value="1"/>
</dbReference>
<gene>
    <name evidence="10" type="ORF">TSIB3V08_LOCUS10283</name>
</gene>
<dbReference type="PROSITE" id="PS50007">
    <property type="entry name" value="PIPLC_X_DOMAIN"/>
    <property type="match status" value="1"/>
</dbReference>
<evidence type="ECO:0000256" key="5">
    <source>
        <dbReference type="ARBA" id="ARBA00023224"/>
    </source>
</evidence>
<dbReference type="InterPro" id="IPR001711">
    <property type="entry name" value="PLipase_C_Pinositol-sp_Y"/>
</dbReference>
<dbReference type="PROSITE" id="PS50004">
    <property type="entry name" value="C2"/>
    <property type="match status" value="1"/>
</dbReference>
<keyword evidence="2 6" id="KW-0378">Hydrolase</keyword>
<accession>A0A7R9G598</accession>
<dbReference type="InterPro" id="IPR017946">
    <property type="entry name" value="PLC-like_Pdiesterase_TIM-brl"/>
</dbReference>
<dbReference type="FunFam" id="2.60.40.150:FF:000008">
    <property type="entry name" value="1-phosphatidylinositol 4,5-bisphosphate phosphodiesterase"/>
    <property type="match status" value="1"/>
</dbReference>
<keyword evidence="3 6" id="KW-0442">Lipid degradation</keyword>
<evidence type="ECO:0000256" key="6">
    <source>
        <dbReference type="RuleBase" id="RU361133"/>
    </source>
</evidence>
<feature type="domain" description="PI-PLC Y-box" evidence="9">
    <location>
        <begin position="266"/>
        <end position="382"/>
    </location>
</feature>
<dbReference type="InterPro" id="IPR000008">
    <property type="entry name" value="C2_dom"/>
</dbReference>
<keyword evidence="4 6" id="KW-0443">Lipid metabolism</keyword>
<dbReference type="PRINTS" id="PR00390">
    <property type="entry name" value="PHPHLIPASEC"/>
</dbReference>
<dbReference type="SMART" id="SM00148">
    <property type="entry name" value="PLCXc"/>
    <property type="match status" value="1"/>
</dbReference>
<comment type="catalytic activity">
    <reaction evidence="6">
        <text>a 1,2-diacyl-sn-glycero-3-phospho-(1D-myo-inositol-4,5-bisphosphate) + H2O = 1D-myo-inositol 1,4,5-trisphosphate + a 1,2-diacyl-sn-glycerol + H(+)</text>
        <dbReference type="Rhea" id="RHEA:33179"/>
        <dbReference type="ChEBI" id="CHEBI:15377"/>
        <dbReference type="ChEBI" id="CHEBI:15378"/>
        <dbReference type="ChEBI" id="CHEBI:17815"/>
        <dbReference type="ChEBI" id="CHEBI:58456"/>
        <dbReference type="ChEBI" id="CHEBI:203600"/>
        <dbReference type="EC" id="3.1.4.11"/>
    </reaction>
</comment>
<dbReference type="GO" id="GO:0004435">
    <property type="term" value="F:phosphatidylinositol-4,5-bisphosphate phospholipase C activity"/>
    <property type="evidence" value="ECO:0007669"/>
    <property type="project" value="UniProtKB-EC"/>
</dbReference>
<dbReference type="PANTHER" id="PTHR10336:SF36">
    <property type="entry name" value="1-PHOSPHATIDYLINOSITOL 4,5-BISPHOSPHATE PHOSPHODIESTERASE BETA-4"/>
    <property type="match status" value="1"/>
</dbReference>
<dbReference type="SUPFAM" id="SSF49562">
    <property type="entry name" value="C2 domain (Calcium/lipid-binding domain, CaLB)"/>
    <property type="match status" value="1"/>
</dbReference>
<feature type="region of interest" description="Disordered" evidence="7">
    <location>
        <begin position="586"/>
        <end position="633"/>
    </location>
</feature>
<proteinExistence type="predicted"/>
<dbReference type="EMBL" id="OC006684">
    <property type="protein sequence ID" value="CAD7266263.1"/>
    <property type="molecule type" value="Genomic_DNA"/>
</dbReference>
<dbReference type="AlphaFoldDB" id="A0A7R9G598"/>
<evidence type="ECO:0000259" key="8">
    <source>
        <dbReference type="PROSITE" id="PS50004"/>
    </source>
</evidence>
<dbReference type="CDD" id="cd08591">
    <property type="entry name" value="PI-PLCc_beta"/>
    <property type="match status" value="1"/>
</dbReference>
<dbReference type="EC" id="3.1.4.11" evidence="1 6"/>
<evidence type="ECO:0000313" key="10">
    <source>
        <dbReference type="EMBL" id="CAD7266263.1"/>
    </source>
</evidence>
<evidence type="ECO:0000256" key="2">
    <source>
        <dbReference type="ARBA" id="ARBA00022801"/>
    </source>
</evidence>
<feature type="domain" description="C2" evidence="8">
    <location>
        <begin position="385"/>
        <end position="510"/>
    </location>
</feature>
<dbReference type="Pfam" id="PF00387">
    <property type="entry name" value="PI-PLC-Y"/>
    <property type="match status" value="1"/>
</dbReference>
<keyword evidence="5" id="KW-0807">Transducer</keyword>
<dbReference type="Pfam" id="PF00388">
    <property type="entry name" value="PI-PLC-X"/>
    <property type="match status" value="1"/>
</dbReference>
<dbReference type="InterPro" id="IPR035892">
    <property type="entry name" value="C2_domain_sf"/>
</dbReference>
<reference evidence="10" key="1">
    <citation type="submission" date="2020-11" db="EMBL/GenBank/DDBJ databases">
        <authorList>
            <person name="Tran Van P."/>
        </authorList>
    </citation>
    <scope>NUCLEOTIDE SEQUENCE</scope>
</reference>
<name>A0A7R9G598_TIMSH</name>
<dbReference type="InterPro" id="IPR000909">
    <property type="entry name" value="PLipase_C_PInositol-sp_X_dom"/>
</dbReference>
<dbReference type="GO" id="GO:0051209">
    <property type="term" value="P:release of sequestered calcium ion into cytosol"/>
    <property type="evidence" value="ECO:0007669"/>
    <property type="project" value="TreeGrafter"/>
</dbReference>
<dbReference type="Pfam" id="PF00168">
    <property type="entry name" value="C2"/>
    <property type="match status" value="1"/>
</dbReference>
<dbReference type="SMART" id="SM00239">
    <property type="entry name" value="C2"/>
    <property type="match status" value="1"/>
</dbReference>
<dbReference type="PANTHER" id="PTHR10336">
    <property type="entry name" value="PHOSPHOINOSITIDE-SPECIFIC PHOSPHOLIPASE C FAMILY PROTEIN"/>
    <property type="match status" value="1"/>
</dbReference>